<accession>A0ABV3QVN6</accession>
<keyword evidence="7" id="KW-1185">Reference proteome</keyword>
<sequence length="125" mass="13446">MNVTPIYAGLLGLLLTILSVRVIAGRRTFGISLGTGANLELERRMRAQGNLAEYAPIGLLLLAMLEVNGGHAITLHSLGSLLLLGRLMHAWALSFERRSPFYRTAGMALTLTSIGMASLFNLVVP</sequence>
<evidence type="ECO:0000256" key="3">
    <source>
        <dbReference type="ARBA" id="ARBA00022989"/>
    </source>
</evidence>
<evidence type="ECO:0000256" key="4">
    <source>
        <dbReference type="ARBA" id="ARBA00023136"/>
    </source>
</evidence>
<organism evidence="6 7">
    <name type="scientific">Mesorhizobium marinum</name>
    <dbReference type="NCBI Taxonomy" id="3228790"/>
    <lineage>
        <taxon>Bacteria</taxon>
        <taxon>Pseudomonadati</taxon>
        <taxon>Pseudomonadota</taxon>
        <taxon>Alphaproteobacteria</taxon>
        <taxon>Hyphomicrobiales</taxon>
        <taxon>Phyllobacteriaceae</taxon>
        <taxon>Mesorhizobium</taxon>
    </lineage>
</organism>
<feature type="transmembrane region" description="Helical" evidence="5">
    <location>
        <begin position="6"/>
        <end position="24"/>
    </location>
</feature>
<gene>
    <name evidence="6" type="ORF">ABUE31_03185</name>
</gene>
<evidence type="ECO:0000256" key="5">
    <source>
        <dbReference type="SAM" id="Phobius"/>
    </source>
</evidence>
<feature type="transmembrane region" description="Helical" evidence="5">
    <location>
        <begin position="51"/>
        <end position="67"/>
    </location>
</feature>
<keyword evidence="4 5" id="KW-0472">Membrane</keyword>
<dbReference type="EMBL" id="JBFOCI010000001">
    <property type="protein sequence ID" value="MEW9804988.1"/>
    <property type="molecule type" value="Genomic_DNA"/>
</dbReference>
<dbReference type="InterPro" id="IPR023352">
    <property type="entry name" value="MAPEG-like_dom_sf"/>
</dbReference>
<dbReference type="RefSeq" id="WP_367722041.1">
    <property type="nucleotide sequence ID" value="NZ_JBFOCH010000039.1"/>
</dbReference>
<dbReference type="PANTHER" id="PTHR35814:SF1">
    <property type="entry name" value="GLUTATHIONE S-TRANSFERASE-RELATED"/>
    <property type="match status" value="1"/>
</dbReference>
<name>A0ABV3QVN6_9HYPH</name>
<dbReference type="Gene3D" id="1.20.120.550">
    <property type="entry name" value="Membrane associated eicosanoid/glutathione metabolism-like domain"/>
    <property type="match status" value="1"/>
</dbReference>
<keyword evidence="2 5" id="KW-0812">Transmembrane</keyword>
<dbReference type="Pfam" id="PF01124">
    <property type="entry name" value="MAPEG"/>
    <property type="match status" value="1"/>
</dbReference>
<keyword evidence="3 5" id="KW-1133">Transmembrane helix</keyword>
<feature type="transmembrane region" description="Helical" evidence="5">
    <location>
        <begin position="105"/>
        <end position="124"/>
    </location>
</feature>
<dbReference type="Proteomes" id="UP001556196">
    <property type="component" value="Unassembled WGS sequence"/>
</dbReference>
<evidence type="ECO:0000256" key="2">
    <source>
        <dbReference type="ARBA" id="ARBA00022692"/>
    </source>
</evidence>
<protein>
    <submittedName>
        <fullName evidence="6">MAPEG family protein</fullName>
    </submittedName>
</protein>
<comment type="caution">
    <text evidence="6">The sequence shown here is derived from an EMBL/GenBank/DDBJ whole genome shotgun (WGS) entry which is preliminary data.</text>
</comment>
<proteinExistence type="predicted"/>
<reference evidence="6 7" key="1">
    <citation type="submission" date="2024-06" db="EMBL/GenBank/DDBJ databases">
        <authorList>
            <person name="Tuo L."/>
        </authorList>
    </citation>
    <scope>NUCLEOTIDE SEQUENCE [LARGE SCALE GENOMIC DNA]</scope>
    <source>
        <strain evidence="6 7">ZMM04-5</strain>
    </source>
</reference>
<dbReference type="InterPro" id="IPR001129">
    <property type="entry name" value="Membr-assoc_MAPEG"/>
</dbReference>
<evidence type="ECO:0000313" key="6">
    <source>
        <dbReference type="EMBL" id="MEW9804988.1"/>
    </source>
</evidence>
<comment type="subcellular location">
    <subcellularLocation>
        <location evidence="1">Membrane</location>
    </subcellularLocation>
</comment>
<dbReference type="PANTHER" id="PTHR35814">
    <property type="match status" value="1"/>
</dbReference>
<evidence type="ECO:0000313" key="7">
    <source>
        <dbReference type="Proteomes" id="UP001556196"/>
    </source>
</evidence>
<evidence type="ECO:0000256" key="1">
    <source>
        <dbReference type="ARBA" id="ARBA00004370"/>
    </source>
</evidence>
<dbReference type="SUPFAM" id="SSF161084">
    <property type="entry name" value="MAPEG domain-like"/>
    <property type="match status" value="1"/>
</dbReference>